<evidence type="ECO:0000256" key="5">
    <source>
        <dbReference type="SAM" id="MobiDB-lite"/>
    </source>
</evidence>
<dbReference type="EMBL" id="CP059343">
    <property type="protein sequence ID" value="QMS55733.1"/>
    <property type="molecule type" value="Genomic_DNA"/>
</dbReference>
<reference evidence="9" key="1">
    <citation type="submission" date="2017-08" db="EMBL/GenBank/DDBJ databases">
        <title>Draft Genome Sequence of Kocuria varians 80.</title>
        <authorList>
            <person name="Minaev M."/>
            <person name="Kurbakov K.A."/>
            <person name="Solodovnikova G.I."/>
            <person name="Kuznetsova O.A."/>
            <person name="Lisitsyn A.B."/>
        </authorList>
    </citation>
    <scope>NUCLEOTIDE SEQUENCE [LARGE SCALE GENOMIC DNA]</scope>
    <source>
        <strain evidence="9">80</strain>
    </source>
</reference>
<evidence type="ECO:0000259" key="7">
    <source>
        <dbReference type="PROSITE" id="PS50983"/>
    </source>
</evidence>
<dbReference type="SUPFAM" id="SSF53807">
    <property type="entry name" value="Helical backbone' metal receptor"/>
    <property type="match status" value="1"/>
</dbReference>
<feature type="compositionally biased region" description="Basic and acidic residues" evidence="5">
    <location>
        <begin position="47"/>
        <end position="61"/>
    </location>
</feature>
<organism evidence="8 9">
    <name type="scientific">Kocuria varians</name>
    <name type="common">Micrococcus varians</name>
    <dbReference type="NCBI Taxonomy" id="1272"/>
    <lineage>
        <taxon>Bacteria</taxon>
        <taxon>Bacillati</taxon>
        <taxon>Actinomycetota</taxon>
        <taxon>Actinomycetes</taxon>
        <taxon>Micrococcales</taxon>
        <taxon>Micrococcaceae</taxon>
        <taxon>Kocuria</taxon>
    </lineage>
</organism>
<evidence type="ECO:0000256" key="3">
    <source>
        <dbReference type="ARBA" id="ARBA00022448"/>
    </source>
</evidence>
<keyword evidence="9" id="KW-1185">Reference proteome</keyword>
<dbReference type="PANTHER" id="PTHR30532:SF24">
    <property type="entry name" value="FERRIC ENTEROBACTIN-BINDING PERIPLASMIC PROTEIN FEPB"/>
    <property type="match status" value="1"/>
</dbReference>
<feature type="compositionally biased region" description="Low complexity" evidence="5">
    <location>
        <begin position="32"/>
        <end position="45"/>
    </location>
</feature>
<name>A0A7D7KY55_KOCVA</name>
<dbReference type="FunFam" id="3.40.50.1980:FF:000009">
    <property type="entry name" value="Iron-enterobactin transporter periplasmic binding protein"/>
    <property type="match status" value="1"/>
</dbReference>
<feature type="chain" id="PRO_5039435465" evidence="6">
    <location>
        <begin position="26"/>
        <end position="346"/>
    </location>
</feature>
<dbReference type="Gene3D" id="3.40.50.1980">
    <property type="entry name" value="Nitrogenase molybdenum iron protein domain"/>
    <property type="match status" value="2"/>
</dbReference>
<feature type="region of interest" description="Disordered" evidence="5">
    <location>
        <begin position="29"/>
        <end position="61"/>
    </location>
</feature>
<feature type="domain" description="Fe/B12 periplasmic-binding" evidence="7">
    <location>
        <begin position="68"/>
        <end position="346"/>
    </location>
</feature>
<proteinExistence type="inferred from homology"/>
<dbReference type="AlphaFoldDB" id="A0A7D7KY55"/>
<dbReference type="PROSITE" id="PS50983">
    <property type="entry name" value="FE_B12_PBP"/>
    <property type="match status" value="1"/>
</dbReference>
<dbReference type="RefSeq" id="WP_094393124.1">
    <property type="nucleotide sequence ID" value="NZ_CP059343.1"/>
</dbReference>
<dbReference type="NCBIfam" id="NF008200">
    <property type="entry name" value="PRK10957.1"/>
    <property type="match status" value="1"/>
</dbReference>
<evidence type="ECO:0000313" key="9">
    <source>
        <dbReference type="Proteomes" id="UP000216825"/>
    </source>
</evidence>
<evidence type="ECO:0000256" key="6">
    <source>
        <dbReference type="SAM" id="SignalP"/>
    </source>
</evidence>
<gene>
    <name evidence="8" type="primary">fepB</name>
    <name evidence="8" type="ORF">CIB50_0000425</name>
</gene>
<dbReference type="PANTHER" id="PTHR30532">
    <property type="entry name" value="IRON III DICITRATE-BINDING PERIPLASMIC PROTEIN"/>
    <property type="match status" value="1"/>
</dbReference>
<keyword evidence="3" id="KW-0813">Transport</keyword>
<sequence>MSQTSTLRRLLAALVVGLCAVFALTACGGSQSSSSDSSASASASDETWPKTVKDDNDQEVKLESKPEKIVSTAVTLTGSLLAIDAPVIASGGTSANTSISDDQGFFTQWGDKAKEKNVKSLYTGDPSAEKILAENPDLIVVSKSGADSAMDIYDQLKETGVPVYVMDYSDKDWEEVSQQLGELTGKQQKADELVKSFDERVNEVKDNIKEPEQPVTGMVYNAGSFKDDSGANIWTSESAQGKLLEKLGFKLADVPEDAVDKNSQMGQRSDIKPITGENLSKAATGKTVFLFASDDEGKDAYLKDSLVANTEAVKNKAVYALGQDSFRLDYYSSNNVLDQIETQLKK</sequence>
<evidence type="ECO:0000313" key="8">
    <source>
        <dbReference type="EMBL" id="QMS55733.1"/>
    </source>
</evidence>
<keyword evidence="4 6" id="KW-0732">Signal</keyword>
<comment type="similarity">
    <text evidence="2">Belongs to the bacterial solute-binding protein 8 family.</text>
</comment>
<dbReference type="GO" id="GO:1901678">
    <property type="term" value="P:iron coordination entity transport"/>
    <property type="evidence" value="ECO:0007669"/>
    <property type="project" value="UniProtKB-ARBA"/>
</dbReference>
<evidence type="ECO:0000256" key="2">
    <source>
        <dbReference type="ARBA" id="ARBA00008814"/>
    </source>
</evidence>
<dbReference type="Proteomes" id="UP000216825">
    <property type="component" value="Chromosome"/>
</dbReference>
<feature type="signal peptide" evidence="6">
    <location>
        <begin position="1"/>
        <end position="25"/>
    </location>
</feature>
<dbReference type="KEGG" id="kvr:CIB50_0000425"/>
<dbReference type="InterPro" id="IPR051313">
    <property type="entry name" value="Bact_iron-sidero_bind"/>
</dbReference>
<dbReference type="Pfam" id="PF01497">
    <property type="entry name" value="Peripla_BP_2"/>
    <property type="match status" value="1"/>
</dbReference>
<evidence type="ECO:0000256" key="4">
    <source>
        <dbReference type="ARBA" id="ARBA00022729"/>
    </source>
</evidence>
<accession>A0A7D7KY55</accession>
<protein>
    <submittedName>
        <fullName evidence="8">Ferrienterobactin-binding periplasmic protein</fullName>
    </submittedName>
</protein>
<dbReference type="InterPro" id="IPR002491">
    <property type="entry name" value="ABC_transptr_periplasmic_BD"/>
</dbReference>
<reference evidence="8 9" key="2">
    <citation type="submission" date="2020-07" db="EMBL/GenBank/DDBJ databases">
        <title>Genome of starter culture bacteria Kocuria salsicia reveals its technological properties and safety for usage in meat industry.</title>
        <authorList>
            <person name="Michael M."/>
            <person name="Konstantin K."/>
            <person name="Evgenii K."/>
            <person name="Galina S."/>
            <person name="Oksana K."/>
            <person name="Andrei L."/>
        </authorList>
    </citation>
    <scope>NUCLEOTIDE SEQUENCE [LARGE SCALE GENOMIC DNA]</scope>
    <source>
        <strain evidence="8 9">80</strain>
    </source>
</reference>
<dbReference type="GO" id="GO:0030288">
    <property type="term" value="C:outer membrane-bounded periplasmic space"/>
    <property type="evidence" value="ECO:0007669"/>
    <property type="project" value="TreeGrafter"/>
</dbReference>
<evidence type="ECO:0000256" key="1">
    <source>
        <dbReference type="ARBA" id="ARBA00004196"/>
    </source>
</evidence>
<comment type="subcellular location">
    <subcellularLocation>
        <location evidence="1">Cell envelope</location>
    </subcellularLocation>
</comment>